<dbReference type="EMBL" id="MT740307">
    <property type="protein sequence ID" value="QNR53921.1"/>
    <property type="molecule type" value="Genomic_DNA"/>
</dbReference>
<name>A0A7H0XFY1_9CAUD</name>
<protein>
    <submittedName>
        <fullName evidence="2">Uncharacterized protein</fullName>
    </submittedName>
</protein>
<organism evidence="2 3">
    <name type="scientific">Pseudomonas phage phiK7A1</name>
    <dbReference type="NCBI Taxonomy" id="2759194"/>
    <lineage>
        <taxon>Viruses</taxon>
        <taxon>Duplodnaviria</taxon>
        <taxon>Heunggongvirae</taxon>
        <taxon>Uroviricota</taxon>
        <taxon>Caudoviricetes</taxon>
        <taxon>Vandenendeviridae</taxon>
        <taxon>Gorskivirinae</taxon>
        <taxon>Torinovirus</taxon>
        <taxon>Torinovirus K7A1</taxon>
    </lineage>
</organism>
<feature type="transmembrane region" description="Helical" evidence="1">
    <location>
        <begin position="12"/>
        <end position="29"/>
    </location>
</feature>
<evidence type="ECO:0000313" key="3">
    <source>
        <dbReference type="Proteomes" id="UP000516415"/>
    </source>
</evidence>
<keyword evidence="1" id="KW-0812">Transmembrane</keyword>
<dbReference type="Proteomes" id="UP000516415">
    <property type="component" value="Segment"/>
</dbReference>
<sequence length="137" mass="15000">MCLGCSKTTWRGSTTMTLALIVWLVMAAIPAMKVIGFFLLLATIFCVAIGCGRAFADKEPGMLNWTRKQLKWSVPVLLLAAFLPSEKTSWYMVGAYGTQKLVESPVAQELASDGVDVMKSLLARAKAEIEDKPEVKK</sequence>
<keyword evidence="3" id="KW-1185">Reference proteome</keyword>
<evidence type="ECO:0000313" key="2">
    <source>
        <dbReference type="EMBL" id="QNR53921.1"/>
    </source>
</evidence>
<keyword evidence="1" id="KW-0472">Membrane</keyword>
<gene>
    <name evidence="2" type="ORF">phiK7A1_133</name>
</gene>
<feature type="transmembrane region" description="Helical" evidence="1">
    <location>
        <begin position="35"/>
        <end position="56"/>
    </location>
</feature>
<proteinExistence type="predicted"/>
<reference evidence="2 3" key="1">
    <citation type="submission" date="2020-07" db="EMBL/GenBank/DDBJ databases">
        <authorList>
            <person name="Martino G."/>
            <person name="Holtappels D."/>
            <person name="Wagemans J."/>
            <person name="Lavigne R."/>
            <person name="Turina M."/>
            <person name="Ciuffo M."/>
        </authorList>
    </citation>
    <scope>NUCLEOTIDE SEQUENCE [LARGE SCALE GENOMIC DNA]</scope>
</reference>
<evidence type="ECO:0000256" key="1">
    <source>
        <dbReference type="SAM" id="Phobius"/>
    </source>
</evidence>
<accession>A0A7H0XFY1</accession>
<keyword evidence="1" id="KW-1133">Transmembrane helix</keyword>